<dbReference type="SUPFAM" id="SSF47819">
    <property type="entry name" value="HRDC-like"/>
    <property type="match status" value="1"/>
</dbReference>
<dbReference type="PROSITE" id="PS51192">
    <property type="entry name" value="HELICASE_ATP_BIND_1"/>
    <property type="match status" value="1"/>
</dbReference>
<evidence type="ECO:0000256" key="13">
    <source>
        <dbReference type="ARBA" id="ARBA00023204"/>
    </source>
</evidence>
<dbReference type="EC" id="5.6.2.4" evidence="16"/>
<dbReference type="InterPro" id="IPR004589">
    <property type="entry name" value="DNA_helicase_ATP-dep_RecQ"/>
</dbReference>
<dbReference type="GO" id="GO:0006260">
    <property type="term" value="P:DNA replication"/>
    <property type="evidence" value="ECO:0007669"/>
    <property type="project" value="InterPro"/>
</dbReference>
<keyword evidence="9" id="KW-0862">Zinc</keyword>
<keyword evidence="7 21" id="KW-0378">Hydrolase</keyword>
<dbReference type="NCBIfam" id="TIGR00614">
    <property type="entry name" value="recQ_fam"/>
    <property type="match status" value="1"/>
</dbReference>
<dbReference type="Gene3D" id="1.10.10.10">
    <property type="entry name" value="Winged helix-like DNA-binding domain superfamily/Winged helix DNA-binding domain"/>
    <property type="match status" value="1"/>
</dbReference>
<dbReference type="GO" id="GO:0006310">
    <property type="term" value="P:DNA recombination"/>
    <property type="evidence" value="ECO:0007669"/>
    <property type="project" value="UniProtKB-UniRule"/>
</dbReference>
<keyword evidence="12" id="KW-0233">DNA recombination</keyword>
<dbReference type="PROSITE" id="PS51194">
    <property type="entry name" value="HELICASE_CTER"/>
    <property type="match status" value="1"/>
</dbReference>
<evidence type="ECO:0000256" key="3">
    <source>
        <dbReference type="ARBA" id="ARBA00005446"/>
    </source>
</evidence>
<evidence type="ECO:0000256" key="16">
    <source>
        <dbReference type="NCBIfam" id="TIGR01389"/>
    </source>
</evidence>
<dbReference type="InterPro" id="IPR002121">
    <property type="entry name" value="HRDC_dom"/>
</dbReference>
<comment type="cofactor">
    <cofactor evidence="2">
        <name>Zn(2+)</name>
        <dbReference type="ChEBI" id="CHEBI:29105"/>
    </cofactor>
</comment>
<dbReference type="GO" id="GO:0005524">
    <property type="term" value="F:ATP binding"/>
    <property type="evidence" value="ECO:0007669"/>
    <property type="project" value="UniProtKB-KW"/>
</dbReference>
<dbReference type="EMBL" id="QXHD01000004">
    <property type="protein sequence ID" value="NEZ55354.1"/>
    <property type="molecule type" value="Genomic_DNA"/>
</dbReference>
<dbReference type="NCBIfam" id="TIGR01389">
    <property type="entry name" value="recQ"/>
    <property type="match status" value="1"/>
</dbReference>
<feature type="region of interest" description="Disordered" evidence="17">
    <location>
        <begin position="613"/>
        <end position="634"/>
    </location>
</feature>
<evidence type="ECO:0000256" key="12">
    <source>
        <dbReference type="ARBA" id="ARBA00023172"/>
    </source>
</evidence>
<evidence type="ECO:0000259" key="18">
    <source>
        <dbReference type="PROSITE" id="PS50967"/>
    </source>
</evidence>
<dbReference type="GO" id="GO:0006281">
    <property type="term" value="P:DNA repair"/>
    <property type="evidence" value="ECO:0007669"/>
    <property type="project" value="UniProtKB-KW"/>
</dbReference>
<dbReference type="InterPro" id="IPR036388">
    <property type="entry name" value="WH-like_DNA-bd_sf"/>
</dbReference>
<protein>
    <recommendedName>
        <fullName evidence="16">DNA helicase RecQ</fullName>
        <ecNumber evidence="16">5.6.2.4</ecNumber>
    </recommendedName>
</protein>
<dbReference type="Gene3D" id="1.10.150.80">
    <property type="entry name" value="HRDC domain"/>
    <property type="match status" value="1"/>
</dbReference>
<keyword evidence="14" id="KW-0413">Isomerase</keyword>
<dbReference type="PANTHER" id="PTHR13710:SF105">
    <property type="entry name" value="ATP-DEPENDENT DNA HELICASE Q1"/>
    <property type="match status" value="1"/>
</dbReference>
<dbReference type="GO" id="GO:0003677">
    <property type="term" value="F:DNA binding"/>
    <property type="evidence" value="ECO:0007669"/>
    <property type="project" value="UniProtKB-KW"/>
</dbReference>
<dbReference type="InterPro" id="IPR032284">
    <property type="entry name" value="RecQ_Zn-bd"/>
</dbReference>
<feature type="domain" description="HRDC" evidence="18">
    <location>
        <begin position="535"/>
        <end position="615"/>
    </location>
</feature>
<name>A0A6M0RGJ9_9CYAN</name>
<comment type="catalytic activity">
    <reaction evidence="15">
        <text>Couples ATP hydrolysis with the unwinding of duplex DNA by translocating in the 3'-5' direction.</text>
        <dbReference type="EC" id="5.6.2.4"/>
    </reaction>
</comment>
<sequence length="736" mass="83609">MASAPTIASFPSLEAALKHFFGYDDFRHYQRVIIEQVLKNQDVLVIMPTGGGKSLCYQLPALLRLGVTIVVSPLIALMQDQVRSLADNGIAATFLNSSLTFNEVRDREQALLRGDIKLLYLAPERLMNPSFWPLLEQIQQTVGLSAFAIDEAHCVSEWGHDFRPEYRQLFQLKQQFPQVPVMALTATATERVRQDIIQQLRLNDPQVFVSGFNRQNLYYEVTPKTKQSYDHLLKLVKQQSGAGIIYCLSRKRVNEIAFRLKQDGISALPYHAGLSAKERQGNQEQFIRDDVRIIVATIAFGMGINKPDVRFVIHYDLPRTIESYYQESGRAGRDGDPANCNVFFSYADVATVEYLISQKPDEQEQRIARQQLRHVINYAESAVCRRKIQLSYFGESFPGDCQNCDNCLNPVPLEDWTIEAQKFLSCVARCQERFGMNHIIDVLRGSRKKRLMELGHDRLSTYGIGQDHSVDDWRQLCRSLLHQELVSETTDGYSVLKLNSGSWQVLKKEIPVNIHVFKRAESTKATKATDEVQLNADETLLLEQLRGLRKRLADEQSVPPYIVFADASLRQMAQQRPVTTDAFATISGVGRRKLEQYGQVFTQKIQQFCQSHNLTPNNNITGSPATPETRRSSSELTSTYIITHQLHQQGLSPSEIALDRGLRLGTIIEHLNQLIEMGQDVDLNALVSPERQVPIFEAIEKVGSHSLRTIRDELGETFDYNEIRLVRAAWESQHGT</sequence>
<evidence type="ECO:0000256" key="11">
    <source>
        <dbReference type="ARBA" id="ARBA00023125"/>
    </source>
</evidence>
<keyword evidence="11" id="KW-0238">DNA-binding</keyword>
<dbReference type="FunFam" id="3.40.50.300:FF:000296">
    <property type="entry name" value="ATP-dependent DNA helicase RecQ"/>
    <property type="match status" value="1"/>
</dbReference>
<dbReference type="PROSITE" id="PS50967">
    <property type="entry name" value="HRDC"/>
    <property type="match status" value="1"/>
</dbReference>
<evidence type="ECO:0000256" key="7">
    <source>
        <dbReference type="ARBA" id="ARBA00022801"/>
    </source>
</evidence>
<comment type="similarity">
    <text evidence="3">Belongs to the helicase family. RecQ subfamily.</text>
</comment>
<dbReference type="SMART" id="SM00956">
    <property type="entry name" value="RQC"/>
    <property type="match status" value="1"/>
</dbReference>
<evidence type="ECO:0000313" key="22">
    <source>
        <dbReference type="Proteomes" id="UP000481033"/>
    </source>
</evidence>
<dbReference type="InterPro" id="IPR044876">
    <property type="entry name" value="HRDC_dom_sf"/>
</dbReference>
<dbReference type="InterPro" id="IPR010997">
    <property type="entry name" value="HRDC-like_sf"/>
</dbReference>
<dbReference type="SMART" id="SM00341">
    <property type="entry name" value="HRDC"/>
    <property type="match status" value="1"/>
</dbReference>
<dbReference type="Pfam" id="PF14493">
    <property type="entry name" value="HTH_40"/>
    <property type="match status" value="1"/>
</dbReference>
<keyword evidence="13" id="KW-0234">DNA repair</keyword>
<evidence type="ECO:0000256" key="17">
    <source>
        <dbReference type="SAM" id="MobiDB-lite"/>
    </source>
</evidence>
<dbReference type="PANTHER" id="PTHR13710">
    <property type="entry name" value="DNA HELICASE RECQ FAMILY MEMBER"/>
    <property type="match status" value="1"/>
</dbReference>
<dbReference type="Pfam" id="PF00270">
    <property type="entry name" value="DEAD"/>
    <property type="match status" value="1"/>
</dbReference>
<dbReference type="GO" id="GO:0016787">
    <property type="term" value="F:hydrolase activity"/>
    <property type="evidence" value="ECO:0007669"/>
    <property type="project" value="UniProtKB-KW"/>
</dbReference>
<evidence type="ECO:0000256" key="14">
    <source>
        <dbReference type="ARBA" id="ARBA00023235"/>
    </source>
</evidence>
<organism evidence="21 22">
    <name type="scientific">Adonisia turfae CCMR0081</name>
    <dbReference type="NCBI Taxonomy" id="2292702"/>
    <lineage>
        <taxon>Bacteria</taxon>
        <taxon>Bacillati</taxon>
        <taxon>Cyanobacteriota</taxon>
        <taxon>Adonisia</taxon>
        <taxon>Adonisia turfae</taxon>
    </lineage>
</organism>
<dbReference type="InterPro" id="IPR001650">
    <property type="entry name" value="Helicase_C-like"/>
</dbReference>
<gene>
    <name evidence="21" type="primary">recQ</name>
    <name evidence="21" type="ORF">DXZ20_06615</name>
</gene>
<keyword evidence="22" id="KW-1185">Reference proteome</keyword>
<dbReference type="GO" id="GO:0009378">
    <property type="term" value="F:four-way junction helicase activity"/>
    <property type="evidence" value="ECO:0007669"/>
    <property type="project" value="TreeGrafter"/>
</dbReference>
<evidence type="ECO:0000256" key="4">
    <source>
        <dbReference type="ARBA" id="ARBA00022723"/>
    </source>
</evidence>
<dbReference type="InterPro" id="IPR006293">
    <property type="entry name" value="DNA_helicase_ATP-dep_RecQ_bac"/>
</dbReference>
<dbReference type="RefSeq" id="WP_163697168.1">
    <property type="nucleotide sequence ID" value="NZ_QXHD01000004.1"/>
</dbReference>
<dbReference type="Proteomes" id="UP000481033">
    <property type="component" value="Unassembled WGS sequence"/>
</dbReference>
<feature type="domain" description="Helicase C-terminal" evidence="20">
    <location>
        <begin position="228"/>
        <end position="376"/>
    </location>
</feature>
<dbReference type="GO" id="GO:0043590">
    <property type="term" value="C:bacterial nucleoid"/>
    <property type="evidence" value="ECO:0007669"/>
    <property type="project" value="TreeGrafter"/>
</dbReference>
<dbReference type="GO" id="GO:0043138">
    <property type="term" value="F:3'-5' DNA helicase activity"/>
    <property type="evidence" value="ECO:0007669"/>
    <property type="project" value="UniProtKB-EC"/>
</dbReference>
<evidence type="ECO:0000256" key="6">
    <source>
        <dbReference type="ARBA" id="ARBA00022763"/>
    </source>
</evidence>
<dbReference type="Pfam" id="PF09382">
    <property type="entry name" value="RQC"/>
    <property type="match status" value="1"/>
</dbReference>
<proteinExistence type="inferred from homology"/>
<evidence type="ECO:0000259" key="19">
    <source>
        <dbReference type="PROSITE" id="PS51192"/>
    </source>
</evidence>
<keyword evidence="5" id="KW-0547">Nucleotide-binding</keyword>
<dbReference type="InterPro" id="IPR011545">
    <property type="entry name" value="DEAD/DEAH_box_helicase_dom"/>
</dbReference>
<comment type="caution">
    <text evidence="21">The sequence shown here is derived from an EMBL/GenBank/DDBJ whole genome shotgun (WGS) entry which is preliminary data.</text>
</comment>
<evidence type="ECO:0000256" key="10">
    <source>
        <dbReference type="ARBA" id="ARBA00022840"/>
    </source>
</evidence>
<dbReference type="InterPro" id="IPR018982">
    <property type="entry name" value="RQC_domain"/>
</dbReference>
<dbReference type="Pfam" id="PF00271">
    <property type="entry name" value="Helicase_C"/>
    <property type="match status" value="1"/>
</dbReference>
<reference evidence="21 22" key="1">
    <citation type="journal article" date="2020" name="Microb. Ecol.">
        <title>Ecogenomics of the Marine Benthic Filamentous Cyanobacterium Adonisia.</title>
        <authorList>
            <person name="Walter J.M."/>
            <person name="Coutinho F.H."/>
            <person name="Leomil L."/>
            <person name="Hargreaves P.I."/>
            <person name="Campeao M.E."/>
            <person name="Vieira V.V."/>
            <person name="Silva B.S."/>
            <person name="Fistarol G.O."/>
            <person name="Salomon P.S."/>
            <person name="Sawabe T."/>
            <person name="Mino S."/>
            <person name="Hosokawa M."/>
            <person name="Miyashita H."/>
            <person name="Maruyama F."/>
            <person name="van Verk M.C."/>
            <person name="Dutilh B.E."/>
            <person name="Thompson C.C."/>
            <person name="Thompson F.L."/>
        </authorList>
    </citation>
    <scope>NUCLEOTIDE SEQUENCE [LARGE SCALE GENOMIC DNA]</scope>
    <source>
        <strain evidence="21 22">CCMR0081</strain>
    </source>
</reference>
<keyword evidence="4" id="KW-0479">Metal-binding</keyword>
<comment type="cofactor">
    <cofactor evidence="1">
        <name>Mg(2+)</name>
        <dbReference type="ChEBI" id="CHEBI:18420"/>
    </cofactor>
</comment>
<dbReference type="Pfam" id="PF16124">
    <property type="entry name" value="RecQ_Zn_bind"/>
    <property type="match status" value="1"/>
</dbReference>
<evidence type="ECO:0000256" key="1">
    <source>
        <dbReference type="ARBA" id="ARBA00001946"/>
    </source>
</evidence>
<dbReference type="GO" id="GO:0009432">
    <property type="term" value="P:SOS response"/>
    <property type="evidence" value="ECO:0007669"/>
    <property type="project" value="UniProtKB-UniRule"/>
</dbReference>
<dbReference type="Pfam" id="PF00570">
    <property type="entry name" value="HRDC"/>
    <property type="match status" value="1"/>
</dbReference>
<dbReference type="SUPFAM" id="SSF52540">
    <property type="entry name" value="P-loop containing nucleoside triphosphate hydrolases"/>
    <property type="match status" value="2"/>
</dbReference>
<accession>A0A6M0RGJ9</accession>
<dbReference type="CDD" id="cd17920">
    <property type="entry name" value="DEXHc_RecQ"/>
    <property type="match status" value="1"/>
</dbReference>
<keyword evidence="10" id="KW-0067">ATP-binding</keyword>
<dbReference type="InterPro" id="IPR027417">
    <property type="entry name" value="P-loop_NTPase"/>
</dbReference>
<dbReference type="InterPro" id="IPR029491">
    <property type="entry name" value="Helicase_HTH"/>
</dbReference>
<dbReference type="InterPro" id="IPR014001">
    <property type="entry name" value="Helicase_ATP-bd"/>
</dbReference>
<dbReference type="FunFam" id="3.40.50.300:FF:000156">
    <property type="entry name" value="ATP-dependent DNA helicase recQ"/>
    <property type="match status" value="1"/>
</dbReference>
<dbReference type="AlphaFoldDB" id="A0A6M0RGJ9"/>
<keyword evidence="8 21" id="KW-0347">Helicase</keyword>
<evidence type="ECO:0000313" key="21">
    <source>
        <dbReference type="EMBL" id="NEZ55354.1"/>
    </source>
</evidence>
<dbReference type="SMART" id="SM00487">
    <property type="entry name" value="DEXDc"/>
    <property type="match status" value="1"/>
</dbReference>
<evidence type="ECO:0000256" key="9">
    <source>
        <dbReference type="ARBA" id="ARBA00022833"/>
    </source>
</evidence>
<evidence type="ECO:0000256" key="15">
    <source>
        <dbReference type="ARBA" id="ARBA00034617"/>
    </source>
</evidence>
<dbReference type="CDD" id="cd18794">
    <property type="entry name" value="SF2_C_RecQ"/>
    <property type="match status" value="1"/>
</dbReference>
<dbReference type="GO" id="GO:0005737">
    <property type="term" value="C:cytoplasm"/>
    <property type="evidence" value="ECO:0007669"/>
    <property type="project" value="TreeGrafter"/>
</dbReference>
<feature type="domain" description="Helicase ATP-binding" evidence="19">
    <location>
        <begin position="34"/>
        <end position="206"/>
    </location>
</feature>
<dbReference type="Gene3D" id="3.40.50.300">
    <property type="entry name" value="P-loop containing nucleotide triphosphate hydrolases"/>
    <property type="match status" value="2"/>
</dbReference>
<dbReference type="Gene3D" id="1.10.10.1390">
    <property type="entry name" value="ATP-dependent DNA helicase RecQ"/>
    <property type="match status" value="1"/>
</dbReference>
<evidence type="ECO:0000256" key="8">
    <source>
        <dbReference type="ARBA" id="ARBA00022806"/>
    </source>
</evidence>
<dbReference type="SMART" id="SM00490">
    <property type="entry name" value="HELICc"/>
    <property type="match status" value="1"/>
</dbReference>
<evidence type="ECO:0000256" key="5">
    <source>
        <dbReference type="ARBA" id="ARBA00022741"/>
    </source>
</evidence>
<dbReference type="GO" id="GO:0046872">
    <property type="term" value="F:metal ion binding"/>
    <property type="evidence" value="ECO:0007669"/>
    <property type="project" value="UniProtKB-KW"/>
</dbReference>
<evidence type="ECO:0000259" key="20">
    <source>
        <dbReference type="PROSITE" id="PS51194"/>
    </source>
</evidence>
<keyword evidence="6" id="KW-0227">DNA damage</keyword>
<dbReference type="GO" id="GO:0030894">
    <property type="term" value="C:replisome"/>
    <property type="evidence" value="ECO:0007669"/>
    <property type="project" value="TreeGrafter"/>
</dbReference>
<feature type="compositionally biased region" description="Polar residues" evidence="17">
    <location>
        <begin position="613"/>
        <end position="624"/>
    </location>
</feature>
<evidence type="ECO:0000256" key="2">
    <source>
        <dbReference type="ARBA" id="ARBA00001947"/>
    </source>
</evidence>